<protein>
    <recommendedName>
        <fullName evidence="4">Regulatory factor Sgt1</fullName>
    </recommendedName>
</protein>
<dbReference type="GeneID" id="19241332"/>
<organism evidence="2 3">
    <name type="scientific">Endocarpon pusillum (strain Z07020 / HMAS-L-300199)</name>
    <name type="common">Lichen-forming fungus</name>
    <dbReference type="NCBI Taxonomy" id="1263415"/>
    <lineage>
        <taxon>Eukaryota</taxon>
        <taxon>Fungi</taxon>
        <taxon>Dikarya</taxon>
        <taxon>Ascomycota</taxon>
        <taxon>Pezizomycotina</taxon>
        <taxon>Eurotiomycetes</taxon>
        <taxon>Chaetothyriomycetidae</taxon>
        <taxon>Verrucariales</taxon>
        <taxon>Verrucariaceae</taxon>
        <taxon>Endocarpon</taxon>
    </lineage>
</organism>
<reference evidence="3" key="1">
    <citation type="journal article" date="2014" name="BMC Genomics">
        <title>Genome characteristics reveal the impact of lichenization on lichen-forming fungus Endocarpon pusillum Hedwig (Verrucariales, Ascomycota).</title>
        <authorList>
            <person name="Wang Y.-Y."/>
            <person name="Liu B."/>
            <person name="Zhang X.-Y."/>
            <person name="Zhou Q.-M."/>
            <person name="Zhang T."/>
            <person name="Li H."/>
            <person name="Yu Y.-F."/>
            <person name="Zhang X.-L."/>
            <person name="Hao X.-Y."/>
            <person name="Wang M."/>
            <person name="Wang L."/>
            <person name="Wei J.-C."/>
        </authorList>
    </citation>
    <scope>NUCLEOTIDE SEQUENCE [LARGE SCALE GENOMIC DNA]</scope>
    <source>
        <strain evidence="3">Z07020 / HMAS-L-300199</strain>
    </source>
</reference>
<feature type="compositionally biased region" description="Acidic residues" evidence="1">
    <location>
        <begin position="561"/>
        <end position="573"/>
    </location>
</feature>
<dbReference type="Proteomes" id="UP000019373">
    <property type="component" value="Unassembled WGS sequence"/>
</dbReference>
<feature type="region of interest" description="Disordered" evidence="1">
    <location>
        <begin position="422"/>
        <end position="513"/>
    </location>
</feature>
<dbReference type="eggNOG" id="KOG2406">
    <property type="taxonomic scope" value="Eukaryota"/>
</dbReference>
<evidence type="ECO:0000313" key="2">
    <source>
        <dbReference type="EMBL" id="ERF74121.1"/>
    </source>
</evidence>
<feature type="compositionally biased region" description="Basic and acidic residues" evidence="1">
    <location>
        <begin position="549"/>
        <end position="560"/>
    </location>
</feature>
<feature type="region of interest" description="Disordered" evidence="1">
    <location>
        <begin position="528"/>
        <end position="573"/>
    </location>
</feature>
<dbReference type="AlphaFoldDB" id="U1GQA0"/>
<dbReference type="OMA" id="TKDYIWQ"/>
<dbReference type="PANTHER" id="PTHR13060">
    <property type="entry name" value="SGT1 PROTEIN HSGT1 SUPPRESSOR OF GCR2"/>
    <property type="match status" value="1"/>
</dbReference>
<keyword evidence="3" id="KW-1185">Reference proteome</keyword>
<feature type="compositionally biased region" description="Acidic residues" evidence="1">
    <location>
        <begin position="504"/>
        <end position="513"/>
    </location>
</feature>
<feature type="compositionally biased region" description="Acidic residues" evidence="1">
    <location>
        <begin position="434"/>
        <end position="456"/>
    </location>
</feature>
<dbReference type="PANTHER" id="PTHR13060:SF0">
    <property type="entry name" value="PROTEIN ECDYSONELESS HOMOLOG"/>
    <property type="match status" value="1"/>
</dbReference>
<dbReference type="EMBL" id="KE720896">
    <property type="protein sequence ID" value="ERF74121.1"/>
    <property type="molecule type" value="Genomic_DNA"/>
</dbReference>
<feature type="region of interest" description="Disordered" evidence="1">
    <location>
        <begin position="586"/>
        <end position="616"/>
    </location>
</feature>
<name>U1GQA0_ENDPU</name>
<dbReference type="OrthoDB" id="27237at2759"/>
<sequence length="616" mass="69726">MPPTEEDLAWFRSTFHPVPKPRLPEDCVEYYLFVFNSNIDTGNDSEIRLRLREVQKFAAGLQEEWLKNYIWQRQGFGLEMVSEDGVTLLRGRTEYGDSVEDEWVIVWLLRRLTRKFEDLWVKVNDSDGEFLLIEAAGTLPEWLEPEVAENRVWIHRGNLAIIKPQKIKSMRQNDENISLQEARRIVLEDPKRLLKSTSIEEEAFYRLRNYPQQIAENMHNALVTIPRKIAFLLHQKPAYISSAIEAFYLRDPIALKPLQAQGTSSLTFQPEDLVTVSVRFPRVGFAQLRSQDFQVPATWRTSLPPKSDAKGYSQAELGMKLSCGFEMLLSDPQNQDRSAVREMKMLLEDLGTGDEKLPTSPDIAQWPRQEDDEKWLDISFEDLEGELGGKDKAQGKKRGDFGDKAAQENLQRIVAQFEQFLNDDTAGPDGAGLFDEDSDNTDEVDSDNEMENDGEDKEASFDEERFAKMMREMMGMPTDMEVGGSGSTPERSIPAGGSGRIQELDSDDEDDNGDIQLVMQRIEAELNESGALNLDPTPRKIGATKRAMRSKDSTKSKQLELSDESDDADEENDVDVNLARNLLESLKSQGGTSGPGGNLIGLMGLKTPREEQDEQE</sequence>
<accession>U1GQA0</accession>
<dbReference type="InterPro" id="IPR010770">
    <property type="entry name" value="Ecd"/>
</dbReference>
<dbReference type="GO" id="GO:0005634">
    <property type="term" value="C:nucleus"/>
    <property type="evidence" value="ECO:0007669"/>
    <property type="project" value="TreeGrafter"/>
</dbReference>
<gene>
    <name evidence="2" type="ORF">EPUS_06390</name>
</gene>
<dbReference type="Pfam" id="PF07093">
    <property type="entry name" value="SGT1"/>
    <property type="match status" value="1"/>
</dbReference>
<evidence type="ECO:0000256" key="1">
    <source>
        <dbReference type="SAM" id="MobiDB-lite"/>
    </source>
</evidence>
<feature type="region of interest" description="Disordered" evidence="1">
    <location>
        <begin position="351"/>
        <end position="370"/>
    </location>
</feature>
<evidence type="ECO:0000313" key="3">
    <source>
        <dbReference type="Proteomes" id="UP000019373"/>
    </source>
</evidence>
<evidence type="ECO:0008006" key="4">
    <source>
        <dbReference type="Google" id="ProtNLM"/>
    </source>
</evidence>
<dbReference type="RefSeq" id="XP_007800253.1">
    <property type="nucleotide sequence ID" value="XM_007802062.1"/>
</dbReference>
<dbReference type="HOGENOM" id="CLU_006241_2_0_1"/>
<proteinExistence type="predicted"/>
<feature type="compositionally biased region" description="Basic and acidic residues" evidence="1">
    <location>
        <begin position="457"/>
        <end position="471"/>
    </location>
</feature>